<evidence type="ECO:0000259" key="7">
    <source>
        <dbReference type="PROSITE" id="PS50058"/>
    </source>
</evidence>
<evidence type="ECO:0000256" key="1">
    <source>
        <dbReference type="ARBA" id="ARBA00007431"/>
    </source>
</evidence>
<dbReference type="InterPro" id="IPR036284">
    <property type="entry name" value="GGL_sf"/>
</dbReference>
<comment type="function">
    <text evidence="5">Guanine nucleotide-binding proteins (G proteins) are involved as a modulator or transducer in various transmembrane signaling systems. The beta and gamma chains are required for the GTPase activity, for replacement of GDP by GTP, and for G protein-effector interaction.</text>
</comment>
<feature type="compositionally biased region" description="Basic residues" evidence="6">
    <location>
        <begin position="141"/>
        <end position="152"/>
    </location>
</feature>
<feature type="compositionally biased region" description="Low complexity" evidence="6">
    <location>
        <begin position="122"/>
        <end position="135"/>
    </location>
</feature>
<keyword evidence="5" id="KW-0449">Lipoprotein</keyword>
<proteinExistence type="inferred from homology"/>
<dbReference type="GO" id="GO:0005834">
    <property type="term" value="C:heterotrimeric G-protein complex"/>
    <property type="evidence" value="ECO:0007669"/>
    <property type="project" value="InterPro"/>
</dbReference>
<comment type="subcellular location">
    <subcellularLocation>
        <location evidence="5">Cell membrane</location>
        <topology evidence="5">Lipid-anchor</topology>
        <orientation evidence="5">Cytoplasmic side</orientation>
    </subcellularLocation>
</comment>
<dbReference type="SMART" id="SM00224">
    <property type="entry name" value="GGL"/>
    <property type="match status" value="1"/>
</dbReference>
<dbReference type="AlphaFoldDB" id="A0A9L0SWC2"/>
<comment type="subunit">
    <text evidence="5">G proteins are composed of 3 units; alpha, beta and gamma.</text>
</comment>
<dbReference type="GO" id="GO:0007186">
    <property type="term" value="P:G protein-coupled receptor signaling pathway"/>
    <property type="evidence" value="ECO:0007669"/>
    <property type="project" value="InterPro"/>
</dbReference>
<evidence type="ECO:0000313" key="9">
    <source>
        <dbReference type="Proteomes" id="UP000002281"/>
    </source>
</evidence>
<keyword evidence="4 5" id="KW-0807">Transducer</keyword>
<feature type="region of interest" description="Disordered" evidence="6">
    <location>
        <begin position="102"/>
        <end position="177"/>
    </location>
</feature>
<dbReference type="SMART" id="SM01224">
    <property type="entry name" value="G_gamma"/>
    <property type="match status" value="1"/>
</dbReference>
<comment type="similarity">
    <text evidence="1 5">Belongs to the G protein gamma family.</text>
</comment>
<dbReference type="Pfam" id="PF00631">
    <property type="entry name" value="G-gamma"/>
    <property type="match status" value="1"/>
</dbReference>
<evidence type="ECO:0000313" key="8">
    <source>
        <dbReference type="Ensembl" id="ENSECAP00000079269.1"/>
    </source>
</evidence>
<dbReference type="PANTHER" id="PTHR13809">
    <property type="entry name" value="GUANINE NUCLEOTIDE-BINDING PROTEIN GAMMA SUBUNIT"/>
    <property type="match status" value="1"/>
</dbReference>
<protein>
    <recommendedName>
        <fullName evidence="5">Guanine nucleotide-binding protein subunit gamma</fullName>
    </recommendedName>
</protein>
<evidence type="ECO:0000256" key="4">
    <source>
        <dbReference type="ARBA" id="ARBA00023224"/>
    </source>
</evidence>
<dbReference type="PROSITE" id="PS50058">
    <property type="entry name" value="G_PROTEIN_GAMMA"/>
    <property type="match status" value="1"/>
</dbReference>
<gene>
    <name evidence="8" type="primary">GNG10</name>
</gene>
<accession>A0A9L0SWC2</accession>
<reference evidence="8" key="2">
    <citation type="submission" date="2025-08" db="UniProtKB">
        <authorList>
            <consortium name="Ensembl"/>
        </authorList>
    </citation>
    <scope>IDENTIFICATION</scope>
    <source>
        <strain evidence="8">Thoroughbred</strain>
    </source>
</reference>
<dbReference type="PRINTS" id="PR00321">
    <property type="entry name" value="GPROTEING"/>
</dbReference>
<evidence type="ECO:0000256" key="6">
    <source>
        <dbReference type="SAM" id="MobiDB-lite"/>
    </source>
</evidence>
<keyword evidence="9" id="KW-1185">Reference proteome</keyword>
<keyword evidence="3 5" id="KW-0472">Membrane</keyword>
<keyword evidence="2 5" id="KW-1003">Cell membrane</keyword>
<dbReference type="Gene3D" id="4.10.260.10">
    <property type="entry name" value="Transducin (heterotrimeric G protein), gamma chain"/>
    <property type="match status" value="1"/>
</dbReference>
<dbReference type="GO" id="GO:0031681">
    <property type="term" value="F:G-protein beta-subunit binding"/>
    <property type="evidence" value="ECO:0007669"/>
    <property type="project" value="InterPro"/>
</dbReference>
<evidence type="ECO:0000256" key="5">
    <source>
        <dbReference type="RuleBase" id="RU004973"/>
    </source>
</evidence>
<dbReference type="Ensembl" id="ENSECAT00000089000.1">
    <property type="protein sequence ID" value="ENSECAP00000079269.1"/>
    <property type="gene ID" value="ENSECAG00000057279.1"/>
</dbReference>
<feature type="compositionally biased region" description="Gly residues" evidence="6">
    <location>
        <begin position="106"/>
        <end position="121"/>
    </location>
</feature>
<dbReference type="GeneTree" id="ENSGT01100000263525"/>
<evidence type="ECO:0000256" key="3">
    <source>
        <dbReference type="ARBA" id="ARBA00023136"/>
    </source>
</evidence>
<evidence type="ECO:0000256" key="2">
    <source>
        <dbReference type="ARBA" id="ARBA00022475"/>
    </source>
</evidence>
<dbReference type="InterPro" id="IPR001770">
    <property type="entry name" value="G-protein_gamma"/>
</dbReference>
<name>A0A9L0SWC2_HORSE</name>
<dbReference type="Proteomes" id="UP000002281">
    <property type="component" value="Chromosome 25"/>
</dbReference>
<sequence>TCSCLTEVPPLVLPLPRDNWSSRQRSRHPRPLRPPAPFPLWLQPQRITVLIGQACVFAVSIPTPTPLIPEASPWRGALVRGPRRGSGCQCRRGYHLGAEGSEAGFGQLGSPGGGGGPGRGAGAAASPPRAGAAPEGAERAQRRRRHGFRGQRARPAAPGGAAQAGGRRGAHQGTENTVPLVGKVSQAAAELQRYCMQNACKDALLVGVPAGSNPFREPRSCALL</sequence>
<dbReference type="InterPro" id="IPR015898">
    <property type="entry name" value="G-protein_gamma-like_dom"/>
</dbReference>
<dbReference type="SUPFAM" id="SSF48670">
    <property type="entry name" value="Transducin (heterotrimeric G protein), gamma chain"/>
    <property type="match status" value="1"/>
</dbReference>
<reference evidence="8 9" key="1">
    <citation type="journal article" date="2009" name="Science">
        <title>Genome sequence, comparative analysis, and population genetics of the domestic horse.</title>
        <authorList>
            <consortium name="Broad Institute Genome Sequencing Platform"/>
            <consortium name="Broad Institute Whole Genome Assembly Team"/>
            <person name="Wade C.M."/>
            <person name="Giulotto E."/>
            <person name="Sigurdsson S."/>
            <person name="Zoli M."/>
            <person name="Gnerre S."/>
            <person name="Imsland F."/>
            <person name="Lear T.L."/>
            <person name="Adelson D.L."/>
            <person name="Bailey E."/>
            <person name="Bellone R.R."/>
            <person name="Bloecker H."/>
            <person name="Distl O."/>
            <person name="Edgar R.C."/>
            <person name="Garber M."/>
            <person name="Leeb T."/>
            <person name="Mauceli E."/>
            <person name="MacLeod J.N."/>
            <person name="Penedo M.C.T."/>
            <person name="Raison J.M."/>
            <person name="Sharpe T."/>
            <person name="Vogel J."/>
            <person name="Andersson L."/>
            <person name="Antczak D.F."/>
            <person name="Biagi T."/>
            <person name="Binns M.M."/>
            <person name="Chowdhary B.P."/>
            <person name="Coleman S.J."/>
            <person name="Della Valle G."/>
            <person name="Fryc S."/>
            <person name="Guerin G."/>
            <person name="Hasegawa T."/>
            <person name="Hill E.W."/>
            <person name="Jurka J."/>
            <person name="Kiialainen A."/>
            <person name="Lindgren G."/>
            <person name="Liu J."/>
            <person name="Magnani E."/>
            <person name="Mickelson J.R."/>
            <person name="Murray J."/>
            <person name="Nergadze S.G."/>
            <person name="Onofrio R."/>
            <person name="Pedroni S."/>
            <person name="Piras M.F."/>
            <person name="Raudsepp T."/>
            <person name="Rocchi M."/>
            <person name="Roeed K.H."/>
            <person name="Ryder O.A."/>
            <person name="Searle S."/>
            <person name="Skow L."/>
            <person name="Swinburne J.E."/>
            <person name="Syvaenen A.C."/>
            <person name="Tozaki T."/>
            <person name="Valberg S.J."/>
            <person name="Vaudin M."/>
            <person name="White J.R."/>
            <person name="Zody M.C."/>
            <person name="Lander E.S."/>
            <person name="Lindblad-Toh K."/>
        </authorList>
    </citation>
    <scope>NUCLEOTIDE SEQUENCE [LARGE SCALE GENOMIC DNA]</scope>
    <source>
        <strain evidence="8 9">Thoroughbred</strain>
    </source>
</reference>
<reference evidence="8" key="3">
    <citation type="submission" date="2025-09" db="UniProtKB">
        <authorList>
            <consortium name="Ensembl"/>
        </authorList>
    </citation>
    <scope>IDENTIFICATION</scope>
    <source>
        <strain evidence="8">Thoroughbred</strain>
    </source>
</reference>
<organism evidence="8 9">
    <name type="scientific">Equus caballus</name>
    <name type="common">Horse</name>
    <dbReference type="NCBI Taxonomy" id="9796"/>
    <lineage>
        <taxon>Eukaryota</taxon>
        <taxon>Metazoa</taxon>
        <taxon>Chordata</taxon>
        <taxon>Craniata</taxon>
        <taxon>Vertebrata</taxon>
        <taxon>Euteleostomi</taxon>
        <taxon>Mammalia</taxon>
        <taxon>Eutheria</taxon>
        <taxon>Laurasiatheria</taxon>
        <taxon>Perissodactyla</taxon>
        <taxon>Equidae</taxon>
        <taxon>Equus</taxon>
    </lineage>
</organism>
<dbReference type="CDD" id="cd00068">
    <property type="entry name" value="GGL"/>
    <property type="match status" value="1"/>
</dbReference>
<feature type="domain" description="G protein gamma" evidence="7">
    <location>
        <begin position="183"/>
        <end position="224"/>
    </location>
</feature>